<organism evidence="5 6">
    <name type="scientific">Afipia felis</name>
    <name type="common">Cat scratch disease bacillus</name>
    <dbReference type="NCBI Taxonomy" id="1035"/>
    <lineage>
        <taxon>Bacteria</taxon>
        <taxon>Pseudomonadati</taxon>
        <taxon>Pseudomonadota</taxon>
        <taxon>Alphaproteobacteria</taxon>
        <taxon>Hyphomicrobiales</taxon>
        <taxon>Nitrobacteraceae</taxon>
        <taxon>Afipia</taxon>
    </lineage>
</organism>
<evidence type="ECO:0000256" key="2">
    <source>
        <dbReference type="ARBA" id="ARBA00023004"/>
    </source>
</evidence>
<keyword evidence="2" id="KW-0408">Iron</keyword>
<dbReference type="GO" id="GO:0022904">
    <property type="term" value="P:respiratory electron transport chain"/>
    <property type="evidence" value="ECO:0007669"/>
    <property type="project" value="TreeGrafter"/>
</dbReference>
<sequence>MGRQGKQNYTRLTEPLVRENGVLRPASWDEALDRAAEGFRRNRELHGDDSFGMFACSRSTNELNFIAQKFARAVMGTNNIDSCNRT</sequence>
<dbReference type="Proteomes" id="UP000035762">
    <property type="component" value="Unassembled WGS sequence"/>
</dbReference>
<evidence type="ECO:0000256" key="1">
    <source>
        <dbReference type="ARBA" id="ARBA00022723"/>
    </source>
</evidence>
<keyword evidence="6" id="KW-1185">Reference proteome</keyword>
<dbReference type="Gene3D" id="3.40.50.740">
    <property type="match status" value="1"/>
</dbReference>
<dbReference type="EMBL" id="CCAZ020000001">
    <property type="protein sequence ID" value="CEG07761.1"/>
    <property type="molecule type" value="Genomic_DNA"/>
</dbReference>
<dbReference type="GO" id="GO:0046872">
    <property type="term" value="F:metal ion binding"/>
    <property type="evidence" value="ECO:0007669"/>
    <property type="project" value="UniProtKB-KW"/>
</dbReference>
<dbReference type="AlphaFoldDB" id="A0A090MJX4"/>
<keyword evidence="3" id="KW-0411">Iron-sulfur</keyword>
<dbReference type="InterPro" id="IPR006656">
    <property type="entry name" value="Mopterin_OxRdtase"/>
</dbReference>
<feature type="domain" description="Molybdopterin oxidoreductase" evidence="4">
    <location>
        <begin position="11"/>
        <end position="85"/>
    </location>
</feature>
<dbReference type="PANTHER" id="PTHR43105">
    <property type="entry name" value="RESPIRATORY NITRATE REDUCTASE"/>
    <property type="match status" value="1"/>
</dbReference>
<proteinExistence type="predicted"/>
<comment type="caution">
    <text evidence="5">The sequence shown here is derived from an EMBL/GenBank/DDBJ whole genome shotgun (WGS) entry which is preliminary data.</text>
</comment>
<evidence type="ECO:0000259" key="4">
    <source>
        <dbReference type="Pfam" id="PF00384"/>
    </source>
</evidence>
<dbReference type="GO" id="GO:0051536">
    <property type="term" value="F:iron-sulfur cluster binding"/>
    <property type="evidence" value="ECO:0007669"/>
    <property type="project" value="UniProtKB-KW"/>
</dbReference>
<name>A0A090MJX4_AFIFE</name>
<accession>A0A090MJX4</accession>
<protein>
    <submittedName>
        <fullName evidence="5">Formate dehydrogenase</fullName>
    </submittedName>
</protein>
<dbReference type="GO" id="GO:0003954">
    <property type="term" value="F:NADH dehydrogenase activity"/>
    <property type="evidence" value="ECO:0007669"/>
    <property type="project" value="TreeGrafter"/>
</dbReference>
<evidence type="ECO:0000313" key="6">
    <source>
        <dbReference type="Proteomes" id="UP000035762"/>
    </source>
</evidence>
<evidence type="ECO:0000313" key="5">
    <source>
        <dbReference type="EMBL" id="CEG07761.1"/>
    </source>
</evidence>
<dbReference type="Pfam" id="PF00384">
    <property type="entry name" value="Molybdopterin"/>
    <property type="match status" value="1"/>
</dbReference>
<keyword evidence="1" id="KW-0479">Metal-binding</keyword>
<dbReference type="PANTHER" id="PTHR43105:SF10">
    <property type="entry name" value="NADH-QUINONE OXIDOREDUCTASE SUBUNIT G"/>
    <property type="match status" value="1"/>
</dbReference>
<reference evidence="5 6" key="1">
    <citation type="journal article" date="2014" name="Genome Announc.">
        <title>Genome Sequence of Afipia felis Strain 76713, Isolated in Hospital Water Using an Amoeba Co-Culture Procedure.</title>
        <authorList>
            <person name="Benamar S."/>
            <person name="La Scola B."/>
            <person name="Croce O."/>
        </authorList>
    </citation>
    <scope>NUCLEOTIDE SEQUENCE [LARGE SCALE GENOMIC DNA]</scope>
    <source>
        <strain evidence="5 6">76713</strain>
    </source>
</reference>
<dbReference type="STRING" id="1035.BN961_01163"/>
<dbReference type="SUPFAM" id="SSF53706">
    <property type="entry name" value="Formate dehydrogenase/DMSO reductase, domains 1-3"/>
    <property type="match status" value="1"/>
</dbReference>
<gene>
    <name evidence="5" type="ORF">BN961_01163</name>
</gene>
<dbReference type="InterPro" id="IPR050123">
    <property type="entry name" value="Prok_molybdopt-oxidoreductase"/>
</dbReference>
<evidence type="ECO:0000256" key="3">
    <source>
        <dbReference type="ARBA" id="ARBA00023014"/>
    </source>
</evidence>
<dbReference type="GO" id="GO:0016020">
    <property type="term" value="C:membrane"/>
    <property type="evidence" value="ECO:0007669"/>
    <property type="project" value="TreeGrafter"/>
</dbReference>